<dbReference type="Proteomes" id="UP001361570">
    <property type="component" value="Unassembled WGS sequence"/>
</dbReference>
<gene>
    <name evidence="4" type="ORF">TEK04_18875</name>
</gene>
<dbReference type="SUPFAM" id="SSF50952">
    <property type="entry name" value="Soluble quinoprotein glucose dehydrogenase"/>
    <property type="match status" value="1"/>
</dbReference>
<dbReference type="PANTHER" id="PTHR19328:SF13">
    <property type="entry name" value="HIPL1 PROTEIN"/>
    <property type="match status" value="1"/>
</dbReference>
<protein>
    <submittedName>
        <fullName evidence="4">PQQ-dependent sugar dehydrogenase</fullName>
    </submittedName>
</protein>
<keyword evidence="2" id="KW-0732">Signal</keyword>
<name>A0ABU8DY76_9ACTN</name>
<evidence type="ECO:0000313" key="4">
    <source>
        <dbReference type="EMBL" id="MEI4273790.1"/>
    </source>
</evidence>
<accession>A0ABU8DY76</accession>
<dbReference type="InterPro" id="IPR011041">
    <property type="entry name" value="Quinoprot_gluc/sorb_DH_b-prop"/>
</dbReference>
<dbReference type="PANTHER" id="PTHR19328">
    <property type="entry name" value="HEDGEHOG-INTERACTING PROTEIN"/>
    <property type="match status" value="1"/>
</dbReference>
<dbReference type="Gene3D" id="2.120.10.30">
    <property type="entry name" value="TolB, C-terminal domain"/>
    <property type="match status" value="1"/>
</dbReference>
<reference evidence="4 5" key="1">
    <citation type="submission" date="2024-03" db="EMBL/GenBank/DDBJ databases">
        <title>Draft genome sequence of Klenkia sp. LSe6-5.</title>
        <authorList>
            <person name="Duangmal K."/>
            <person name="Chantavorakit T."/>
        </authorList>
    </citation>
    <scope>NUCLEOTIDE SEQUENCE [LARGE SCALE GENOMIC DNA]</scope>
    <source>
        <strain evidence="4 5">LSe6-5</strain>
    </source>
</reference>
<comment type="caution">
    <text evidence="4">The sequence shown here is derived from an EMBL/GenBank/DDBJ whole genome shotgun (WGS) entry which is preliminary data.</text>
</comment>
<feature type="region of interest" description="Disordered" evidence="1">
    <location>
        <begin position="27"/>
        <end position="69"/>
    </location>
</feature>
<feature type="signal peptide" evidence="2">
    <location>
        <begin position="1"/>
        <end position="23"/>
    </location>
</feature>
<keyword evidence="5" id="KW-1185">Reference proteome</keyword>
<proteinExistence type="predicted"/>
<dbReference type="Pfam" id="PF07995">
    <property type="entry name" value="GSDH"/>
    <property type="match status" value="1"/>
</dbReference>
<dbReference type="RefSeq" id="WP_336405905.1">
    <property type="nucleotide sequence ID" value="NZ_JBAPLU010000026.1"/>
</dbReference>
<feature type="chain" id="PRO_5045609377" evidence="2">
    <location>
        <begin position="24"/>
        <end position="382"/>
    </location>
</feature>
<sequence length="382" mass="38465">MTPRARALVAAGACLLLAGCGGGYTPSGPFRAQQEDPGPQVGPPAQTSPAPRPGDPSTPGSDQETEGDPNVLATDLAVPTGLALLPDGTAVVAERETGRLLQVFPDRSPARELMVVPGIDTSGDGGLLGLALSPTYAQDGLLYAYLTTATDARVVRFPLGGTPNPVVTGIPRGQTRNGGGLVFGLDGTMYVGTGDTGDAPTAQDRSSLAGKVLAYDVFGQPVGDSPVYASGLSDVRSLCLGADGAVFATDDAATGPDELNRLVEGTDYGSPAALPGAGAPVLSVPGDSGGLAGCAISGSFVFLGALDGRQVVLTQLGPDGAPTTDPEPFLVDEYGRLRTVVIDGEGALWITTSNTDGLGSPAEDDDKVLRIQPPASDETSPL</sequence>
<feature type="domain" description="Glucose/Sorbosone dehydrogenase" evidence="3">
    <location>
        <begin position="77"/>
        <end position="273"/>
    </location>
</feature>
<feature type="region of interest" description="Disordered" evidence="1">
    <location>
        <begin position="352"/>
        <end position="382"/>
    </location>
</feature>
<dbReference type="EMBL" id="JBAPLU010000026">
    <property type="protein sequence ID" value="MEI4273790.1"/>
    <property type="molecule type" value="Genomic_DNA"/>
</dbReference>
<evidence type="ECO:0000259" key="3">
    <source>
        <dbReference type="Pfam" id="PF07995"/>
    </source>
</evidence>
<dbReference type="InterPro" id="IPR012938">
    <property type="entry name" value="Glc/Sorbosone_DH"/>
</dbReference>
<dbReference type="PROSITE" id="PS51257">
    <property type="entry name" value="PROKAR_LIPOPROTEIN"/>
    <property type="match status" value="1"/>
</dbReference>
<evidence type="ECO:0000313" key="5">
    <source>
        <dbReference type="Proteomes" id="UP001361570"/>
    </source>
</evidence>
<evidence type="ECO:0000256" key="1">
    <source>
        <dbReference type="SAM" id="MobiDB-lite"/>
    </source>
</evidence>
<dbReference type="InterPro" id="IPR011042">
    <property type="entry name" value="6-blade_b-propeller_TolB-like"/>
</dbReference>
<evidence type="ECO:0000256" key="2">
    <source>
        <dbReference type="SAM" id="SignalP"/>
    </source>
</evidence>
<organism evidence="4 5">
    <name type="scientific">Klenkia sesuvii</name>
    <dbReference type="NCBI Taxonomy" id="3103137"/>
    <lineage>
        <taxon>Bacteria</taxon>
        <taxon>Bacillati</taxon>
        <taxon>Actinomycetota</taxon>
        <taxon>Actinomycetes</taxon>
        <taxon>Geodermatophilales</taxon>
        <taxon>Geodermatophilaceae</taxon>
        <taxon>Klenkia</taxon>
    </lineage>
</organism>